<evidence type="ECO:0000256" key="1">
    <source>
        <dbReference type="SAM" id="MobiDB-lite"/>
    </source>
</evidence>
<dbReference type="RefSeq" id="WP_307245715.1">
    <property type="nucleotide sequence ID" value="NZ_JAUSQZ010000001.1"/>
</dbReference>
<comment type="caution">
    <text evidence="2">The sequence shown here is derived from an EMBL/GenBank/DDBJ whole genome shotgun (WGS) entry which is preliminary data.</text>
</comment>
<feature type="compositionally biased region" description="Polar residues" evidence="1">
    <location>
        <begin position="16"/>
        <end position="25"/>
    </location>
</feature>
<sequence length="120" mass="13268">MSLAMPYPARRRAKAESTSSITTQAAMPVLGRQDAAPPGEVPLTDRTEQVWHVGLSLPGMFPFREASCPCPKTACGLVVPDPEVECRLHTDGARFLQVHSAADCDFPRTGWRRRRRPALR</sequence>
<dbReference type="Proteomes" id="UP001235712">
    <property type="component" value="Unassembled WGS sequence"/>
</dbReference>
<protein>
    <submittedName>
        <fullName evidence="2">Uncharacterized protein</fullName>
    </submittedName>
</protein>
<evidence type="ECO:0000313" key="2">
    <source>
        <dbReference type="EMBL" id="MDP9828486.1"/>
    </source>
</evidence>
<gene>
    <name evidence="2" type="ORF">J2S57_004235</name>
</gene>
<organism evidence="2 3">
    <name type="scientific">Kineosporia succinea</name>
    <dbReference type="NCBI Taxonomy" id="84632"/>
    <lineage>
        <taxon>Bacteria</taxon>
        <taxon>Bacillati</taxon>
        <taxon>Actinomycetota</taxon>
        <taxon>Actinomycetes</taxon>
        <taxon>Kineosporiales</taxon>
        <taxon>Kineosporiaceae</taxon>
        <taxon>Kineosporia</taxon>
    </lineage>
</organism>
<name>A0ABT9P725_9ACTN</name>
<keyword evidence="3" id="KW-1185">Reference proteome</keyword>
<evidence type="ECO:0000313" key="3">
    <source>
        <dbReference type="Proteomes" id="UP001235712"/>
    </source>
</evidence>
<dbReference type="EMBL" id="JAUSQZ010000001">
    <property type="protein sequence ID" value="MDP9828486.1"/>
    <property type="molecule type" value="Genomic_DNA"/>
</dbReference>
<proteinExistence type="predicted"/>
<reference evidence="2 3" key="1">
    <citation type="submission" date="2023-07" db="EMBL/GenBank/DDBJ databases">
        <title>Sequencing the genomes of 1000 actinobacteria strains.</title>
        <authorList>
            <person name="Klenk H.-P."/>
        </authorList>
    </citation>
    <scope>NUCLEOTIDE SEQUENCE [LARGE SCALE GENOMIC DNA]</scope>
    <source>
        <strain evidence="2 3">DSM 44388</strain>
    </source>
</reference>
<feature type="region of interest" description="Disordered" evidence="1">
    <location>
        <begin position="1"/>
        <end position="42"/>
    </location>
</feature>
<accession>A0ABT9P725</accession>